<organism evidence="5 6">
    <name type="scientific">Mycolicibacterium fluoranthenivorans</name>
    <dbReference type="NCBI Taxonomy" id="258505"/>
    <lineage>
        <taxon>Bacteria</taxon>
        <taxon>Bacillati</taxon>
        <taxon>Actinomycetota</taxon>
        <taxon>Actinomycetes</taxon>
        <taxon>Mycobacteriales</taxon>
        <taxon>Mycobacteriaceae</taxon>
        <taxon>Mycolicibacterium</taxon>
    </lineage>
</organism>
<dbReference type="GO" id="GO:0016491">
    <property type="term" value="F:oxidoreductase activity"/>
    <property type="evidence" value="ECO:0007669"/>
    <property type="project" value="UniProtKB-KW"/>
</dbReference>
<dbReference type="CDD" id="cd05233">
    <property type="entry name" value="SDR_c"/>
    <property type="match status" value="1"/>
</dbReference>
<dbReference type="GO" id="GO:0016020">
    <property type="term" value="C:membrane"/>
    <property type="evidence" value="ECO:0007669"/>
    <property type="project" value="TreeGrafter"/>
</dbReference>
<dbReference type="Pfam" id="PF00106">
    <property type="entry name" value="adh_short"/>
    <property type="match status" value="1"/>
</dbReference>
<name>A0A1G4VM37_9MYCO</name>
<protein>
    <submittedName>
        <fullName evidence="5">Short-chain dehydrogenase</fullName>
    </submittedName>
</protein>
<gene>
    <name evidence="5" type="ORF">SAMN02799620_01327</name>
</gene>
<dbReference type="PRINTS" id="PR00080">
    <property type="entry name" value="SDRFAMILY"/>
</dbReference>
<dbReference type="PRINTS" id="PR00081">
    <property type="entry name" value="GDHRDH"/>
</dbReference>
<comment type="similarity">
    <text evidence="1 3">Belongs to the short-chain dehydrogenases/reductases (SDR) family.</text>
</comment>
<dbReference type="STRING" id="1502745.SAMN02799620_01327"/>
<evidence type="ECO:0000256" key="2">
    <source>
        <dbReference type="ARBA" id="ARBA00023002"/>
    </source>
</evidence>
<dbReference type="Proteomes" id="UP000199707">
    <property type="component" value="Unassembled WGS sequence"/>
</dbReference>
<evidence type="ECO:0000313" key="6">
    <source>
        <dbReference type="Proteomes" id="UP000199707"/>
    </source>
</evidence>
<dbReference type="PROSITE" id="PS00061">
    <property type="entry name" value="ADH_SHORT"/>
    <property type="match status" value="1"/>
</dbReference>
<dbReference type="EMBL" id="FMUB01000002">
    <property type="protein sequence ID" value="SCX08845.1"/>
    <property type="molecule type" value="Genomic_DNA"/>
</dbReference>
<reference evidence="6" key="1">
    <citation type="submission" date="2016-10" db="EMBL/GenBank/DDBJ databases">
        <authorList>
            <person name="Varghese N."/>
            <person name="Submissions S."/>
        </authorList>
    </citation>
    <scope>NUCLEOTIDE SEQUENCE [LARGE SCALE GENOMIC DNA]</scope>
    <source>
        <strain evidence="6">UNC267MFSha1.1M11</strain>
    </source>
</reference>
<dbReference type="Gene3D" id="3.40.50.720">
    <property type="entry name" value="NAD(P)-binding Rossmann-like Domain"/>
    <property type="match status" value="1"/>
</dbReference>
<keyword evidence="2" id="KW-0560">Oxidoreductase</keyword>
<dbReference type="InterPro" id="IPR036291">
    <property type="entry name" value="NAD(P)-bd_dom_sf"/>
</dbReference>
<dbReference type="AlphaFoldDB" id="A0A1G4VM37"/>
<proteinExistence type="inferred from homology"/>
<evidence type="ECO:0000259" key="4">
    <source>
        <dbReference type="SMART" id="SM00822"/>
    </source>
</evidence>
<dbReference type="PANTHER" id="PTHR44196">
    <property type="entry name" value="DEHYDROGENASE/REDUCTASE SDR FAMILY MEMBER 7B"/>
    <property type="match status" value="1"/>
</dbReference>
<dbReference type="InterPro" id="IPR002347">
    <property type="entry name" value="SDR_fam"/>
</dbReference>
<evidence type="ECO:0000256" key="3">
    <source>
        <dbReference type="RuleBase" id="RU000363"/>
    </source>
</evidence>
<dbReference type="InterPro" id="IPR020904">
    <property type="entry name" value="Sc_DH/Rdtase_CS"/>
</dbReference>
<accession>A0A1G4VM37</accession>
<evidence type="ECO:0000256" key="1">
    <source>
        <dbReference type="ARBA" id="ARBA00006484"/>
    </source>
</evidence>
<dbReference type="SUPFAM" id="SSF51735">
    <property type="entry name" value="NAD(P)-binding Rossmann-fold domains"/>
    <property type="match status" value="1"/>
</dbReference>
<evidence type="ECO:0000313" key="5">
    <source>
        <dbReference type="EMBL" id="SCX08845.1"/>
    </source>
</evidence>
<dbReference type="InterPro" id="IPR057326">
    <property type="entry name" value="KR_dom"/>
</dbReference>
<dbReference type="SMART" id="SM00822">
    <property type="entry name" value="PKS_KR"/>
    <property type="match status" value="1"/>
</dbReference>
<sequence>MNVVMVTHRLKIVGSRALVTGASRGIGADLARGLRRSGATLALVARPSEELFALAEELGARAYPTDLTDHEAVRGLLDRVEADGPIDILVNNAGDEKIGRFDEMTAETLDFILDLNVRAVVELQRQAVPRMVARGRGHVVNVSSIGGLICPPNLAVYAATKAFITHLTANLAAEFHDSPVGFTKVEIGEVADTGLMEKGRTDAVFTALVQRMYRLHLSRLITPAEITGATLAAIENGRLSVRLPRRIGLSSYLVDAPRALTSLLARDLRRKQPSMADR</sequence>
<dbReference type="PANTHER" id="PTHR44196:SF1">
    <property type="entry name" value="DEHYDROGENASE_REDUCTASE SDR FAMILY MEMBER 7B"/>
    <property type="match status" value="1"/>
</dbReference>
<feature type="domain" description="Ketoreductase" evidence="4">
    <location>
        <begin position="15"/>
        <end position="193"/>
    </location>
</feature>